<evidence type="ECO:0000313" key="2">
    <source>
        <dbReference type="WBParaSite" id="BXY_0680800.1"/>
    </source>
</evidence>
<organism evidence="1 2">
    <name type="scientific">Bursaphelenchus xylophilus</name>
    <name type="common">Pinewood nematode worm</name>
    <name type="synonym">Aphelenchoides xylophilus</name>
    <dbReference type="NCBI Taxonomy" id="6326"/>
    <lineage>
        <taxon>Eukaryota</taxon>
        <taxon>Metazoa</taxon>
        <taxon>Ecdysozoa</taxon>
        <taxon>Nematoda</taxon>
        <taxon>Chromadorea</taxon>
        <taxon>Rhabditida</taxon>
        <taxon>Tylenchina</taxon>
        <taxon>Tylenchomorpha</taxon>
        <taxon>Aphelenchoidea</taxon>
        <taxon>Aphelenchoididae</taxon>
        <taxon>Bursaphelenchus</taxon>
    </lineage>
</organism>
<dbReference type="Proteomes" id="UP000095284">
    <property type="component" value="Unplaced"/>
</dbReference>
<accession>A0A1I7S1D3</accession>
<dbReference type="AlphaFoldDB" id="A0A1I7S1D3"/>
<protein>
    <submittedName>
        <fullName evidence="2">Pre-SET domain-containing protein</fullName>
    </submittedName>
</protein>
<reference evidence="2" key="1">
    <citation type="submission" date="2016-11" db="UniProtKB">
        <authorList>
            <consortium name="WormBaseParasite"/>
        </authorList>
    </citation>
    <scope>IDENTIFICATION</scope>
</reference>
<proteinExistence type="predicted"/>
<name>A0A1I7S1D3_BURXY</name>
<evidence type="ECO:0000313" key="1">
    <source>
        <dbReference type="Proteomes" id="UP000095284"/>
    </source>
</evidence>
<dbReference type="WBParaSite" id="BXY_0680800.1">
    <property type="protein sequence ID" value="BXY_0680800.1"/>
    <property type="gene ID" value="BXY_0680800"/>
</dbReference>
<sequence length="157" mass="18080">MEVSRLLLLQSEEPGFLDRIVTRDEEQILHDNQMCPMECPEGTNTALGKATPHKQGDGHCWMVQHGYLTIQLVKSWPKCKCRVLLYSDRQLMAEYAFKNTPRNSKSSRRRCATPRCKDDAPEVELMEIRDSPSSGVLARHVLNRLLPFQESNGFHPW</sequence>